<dbReference type="Pfam" id="PF00588">
    <property type="entry name" value="SpoU_methylase"/>
    <property type="match status" value="1"/>
</dbReference>
<keyword evidence="2" id="KW-0808">Transferase</keyword>
<dbReference type="InterPro" id="IPR029026">
    <property type="entry name" value="tRNA_m1G_MTases_N"/>
</dbReference>
<dbReference type="RefSeq" id="XP_041630487.2">
    <property type="nucleotide sequence ID" value="XM_041774553.2"/>
</dbReference>
<gene>
    <name evidence="5" type="primary">LOC121501929</name>
</gene>
<proteinExistence type="predicted"/>
<dbReference type="SUPFAM" id="SSF75217">
    <property type="entry name" value="alpha/beta knot"/>
    <property type="match status" value="1"/>
</dbReference>
<sequence>MDFNAEVQCLQRGVAVRDELLCELVEILRNNEPGLKCVLQSIYSLLQDNLLCSTQLVHKVISAVIFDSQEETSDRRRLLARALVCVQLQVRRIPADDGALMLHDLLVSASVGVHPYAGQILEHLFSDFVRVLGAGCFLRLLDATRTILLSKEPQDRKSSYFLISKIQIMCEIGGEHSEALLNCLQCSAQQWIAFAVIVADLEEQDPNLVGGTLETQLPQLQLMSSDFGERWLAWLRTICIRLLQEDRVQVLRKTLEYFLSHLSVEHLCRLGLLPEFLMATNRSQLFDPEDDNCLNGEQVKHFVAKGNVELLMEALVVVSWENVPLLIWILSLNSKQVKSVPKELVIKLCLNVKAIDNNVLRTGAQDHVIMIFKDTIDCFSLRDYIVCVESFVNKKNAYEEHCRLQDKIDNCTDFEEHIDCFNQRSFDIYIFFYSIIGHIIGDFQSSLLSKMGTLPKHKHGFLRFVFITKKEELFTEFYRKFYNVDTSLLQRGRSLEEIQVHLLDRLDCQTDEETCFLKARCVDLFTLNLDSWGQLEELNLDPLKLIEQGTYDSILALARLLESHQKRVTDETILPALISRLEFSSHIDHVVHYAYRNLTEEEFESFITNLIVQKKYVCLPLGKQSISLYLKLLLHGEPTTGKERIEAAYAYNILNIVDSSAGIRSHTIWHLHNFSSDEMKSKVFKELLRINGKLSMEHPQYTENSAVHRQKMRIASALITLRDYCDDPISLETLLLPSDQLGINIMHEFLVGYCVENIDWALDALPNLEPRQQESYLSIAHIFIFKNLEKLNGENKLSEMFLILVQFTMESTRSTRILAELILSNLAVECEKESICIPLMVLIVAALGKKFHELPRLLLTELIRKYDSSSHILYITNVAFDEIDVHFATYIEYRKIRDAFSERKLALSAEVAPSQNRSEGLILPPTEANNSGKAAGQKLILVASFHGREIDFPALRSTCEKFGFISLVVAEESHLKETSSGNLSIVKVKSENLVEFILAKQAEGYKTVSSKGSAGIPKFDHFEFPKKCILVLGHEKQGIPIKVTAVLDYVVEIPQFVSLDTNFGASLLIWEFFKQHCA</sequence>
<dbReference type="GeneID" id="121501929"/>
<dbReference type="InterPro" id="IPR045330">
    <property type="entry name" value="TRM3/TARBP1"/>
</dbReference>
<dbReference type="PANTHER" id="PTHR12029:SF11">
    <property type="entry name" value="METHYLTRANSFERASE TARBP1-RELATED"/>
    <property type="match status" value="1"/>
</dbReference>
<organism evidence="4 5">
    <name type="scientific">Drosophila kikkawai</name>
    <name type="common">Fruit fly</name>
    <dbReference type="NCBI Taxonomy" id="30033"/>
    <lineage>
        <taxon>Eukaryota</taxon>
        <taxon>Metazoa</taxon>
        <taxon>Ecdysozoa</taxon>
        <taxon>Arthropoda</taxon>
        <taxon>Hexapoda</taxon>
        <taxon>Insecta</taxon>
        <taxon>Pterygota</taxon>
        <taxon>Neoptera</taxon>
        <taxon>Endopterygota</taxon>
        <taxon>Diptera</taxon>
        <taxon>Brachycera</taxon>
        <taxon>Muscomorpha</taxon>
        <taxon>Ephydroidea</taxon>
        <taxon>Drosophilidae</taxon>
        <taxon>Drosophila</taxon>
        <taxon>Sophophora</taxon>
    </lineage>
</organism>
<evidence type="ECO:0000259" key="3">
    <source>
        <dbReference type="Pfam" id="PF00588"/>
    </source>
</evidence>
<dbReference type="InterPro" id="IPR029028">
    <property type="entry name" value="Alpha/beta_knot_MTases"/>
</dbReference>
<dbReference type="Proteomes" id="UP001652661">
    <property type="component" value="Chromosome 3R"/>
</dbReference>
<accession>A0ABM3C4L1</accession>
<evidence type="ECO:0000313" key="4">
    <source>
        <dbReference type="Proteomes" id="UP001652661"/>
    </source>
</evidence>
<keyword evidence="1" id="KW-0489">Methyltransferase</keyword>
<keyword evidence="4" id="KW-1185">Reference proteome</keyword>
<protein>
    <recommendedName>
        <fullName evidence="3">tRNA/rRNA methyltransferase SpoU type domain-containing protein</fullName>
    </recommendedName>
</protein>
<evidence type="ECO:0000256" key="2">
    <source>
        <dbReference type="ARBA" id="ARBA00022679"/>
    </source>
</evidence>
<reference evidence="5" key="1">
    <citation type="submission" date="2025-08" db="UniProtKB">
        <authorList>
            <consortium name="RefSeq"/>
        </authorList>
    </citation>
    <scope>IDENTIFICATION</scope>
    <source>
        <strain evidence="5">14028-0561.14</strain>
        <tissue evidence="5">Whole fly</tissue>
    </source>
</reference>
<dbReference type="PANTHER" id="PTHR12029">
    <property type="entry name" value="RNA METHYLTRANSFERASE"/>
    <property type="match status" value="1"/>
</dbReference>
<evidence type="ECO:0000256" key="1">
    <source>
        <dbReference type="ARBA" id="ARBA00022603"/>
    </source>
</evidence>
<dbReference type="InterPro" id="IPR001537">
    <property type="entry name" value="SpoU_MeTrfase"/>
</dbReference>
<feature type="domain" description="tRNA/rRNA methyltransferase SpoU type" evidence="3">
    <location>
        <begin position="958"/>
        <end position="1056"/>
    </location>
</feature>
<evidence type="ECO:0000313" key="5">
    <source>
        <dbReference type="RefSeq" id="XP_041630487.2"/>
    </source>
</evidence>
<dbReference type="Gene3D" id="3.40.1280.10">
    <property type="match status" value="1"/>
</dbReference>
<name>A0ABM3C4L1_DROKI</name>